<keyword evidence="2" id="KW-0472">Membrane</keyword>
<evidence type="ECO:0000256" key="1">
    <source>
        <dbReference type="SAM" id="MobiDB-lite"/>
    </source>
</evidence>
<dbReference type="Proteomes" id="UP000078200">
    <property type="component" value="Unassembled WGS sequence"/>
</dbReference>
<dbReference type="EnsemblMetazoa" id="GAUT038018-RA">
    <property type="protein sequence ID" value="GAUT038018-PA"/>
    <property type="gene ID" value="GAUT038018"/>
</dbReference>
<keyword evidence="2" id="KW-0812">Transmembrane</keyword>
<evidence type="ECO:0000256" key="2">
    <source>
        <dbReference type="SAM" id="Phobius"/>
    </source>
</evidence>
<reference evidence="3" key="1">
    <citation type="submission" date="2020-05" db="UniProtKB">
        <authorList>
            <consortium name="EnsemblMetazoa"/>
        </authorList>
    </citation>
    <scope>IDENTIFICATION</scope>
    <source>
        <strain evidence="3">TTRI</strain>
    </source>
</reference>
<sequence length="127" mass="13937">MVIISQRELRVAFLFSFIVVAVNYCVYHAHTPELTIARPFSQLSVVICNLYNSSAGFSGYRFLDIVGFLFSSDRERTQTDGTSTSTADITMTDVAPLYTKETPASKGPHPEHVAAGVSKMNPTVELS</sequence>
<protein>
    <submittedName>
        <fullName evidence="3">Uncharacterized protein</fullName>
    </submittedName>
</protein>
<evidence type="ECO:0000313" key="3">
    <source>
        <dbReference type="EnsemblMetazoa" id="GAUT038018-PA"/>
    </source>
</evidence>
<evidence type="ECO:0000313" key="4">
    <source>
        <dbReference type="Proteomes" id="UP000078200"/>
    </source>
</evidence>
<proteinExistence type="predicted"/>
<feature type="region of interest" description="Disordered" evidence="1">
    <location>
        <begin position="100"/>
        <end position="127"/>
    </location>
</feature>
<keyword evidence="4" id="KW-1185">Reference proteome</keyword>
<organism evidence="3 4">
    <name type="scientific">Glossina austeni</name>
    <name type="common">Savannah tsetse fly</name>
    <dbReference type="NCBI Taxonomy" id="7395"/>
    <lineage>
        <taxon>Eukaryota</taxon>
        <taxon>Metazoa</taxon>
        <taxon>Ecdysozoa</taxon>
        <taxon>Arthropoda</taxon>
        <taxon>Hexapoda</taxon>
        <taxon>Insecta</taxon>
        <taxon>Pterygota</taxon>
        <taxon>Neoptera</taxon>
        <taxon>Endopterygota</taxon>
        <taxon>Diptera</taxon>
        <taxon>Brachycera</taxon>
        <taxon>Muscomorpha</taxon>
        <taxon>Hippoboscoidea</taxon>
        <taxon>Glossinidae</taxon>
        <taxon>Glossina</taxon>
    </lineage>
</organism>
<name>A0A1A9VHX3_GLOAU</name>
<accession>A0A1A9VHX3</accession>
<keyword evidence="2" id="KW-1133">Transmembrane helix</keyword>
<dbReference type="VEuPathDB" id="VectorBase:GAUT038018"/>
<dbReference type="AlphaFoldDB" id="A0A1A9VHX3"/>
<feature type="transmembrane region" description="Helical" evidence="2">
    <location>
        <begin position="12"/>
        <end position="30"/>
    </location>
</feature>